<reference evidence="1" key="1">
    <citation type="journal article" date="2015" name="Nature">
        <title>Complex archaea that bridge the gap between prokaryotes and eukaryotes.</title>
        <authorList>
            <person name="Spang A."/>
            <person name="Saw J.H."/>
            <person name="Jorgensen S.L."/>
            <person name="Zaremba-Niedzwiedzka K."/>
            <person name="Martijn J."/>
            <person name="Lind A.E."/>
            <person name="van Eijk R."/>
            <person name="Schleper C."/>
            <person name="Guy L."/>
            <person name="Ettema T.J."/>
        </authorList>
    </citation>
    <scope>NUCLEOTIDE SEQUENCE</scope>
</reference>
<name>A0A0F8XZP8_9ZZZZ</name>
<dbReference type="EMBL" id="LAZR01059914">
    <property type="protein sequence ID" value="KKK66785.1"/>
    <property type="molecule type" value="Genomic_DNA"/>
</dbReference>
<evidence type="ECO:0000313" key="1">
    <source>
        <dbReference type="EMBL" id="KKK66785.1"/>
    </source>
</evidence>
<proteinExistence type="predicted"/>
<feature type="non-terminal residue" evidence="1">
    <location>
        <position position="1"/>
    </location>
</feature>
<dbReference type="AlphaFoldDB" id="A0A0F8XZP8"/>
<dbReference type="Gene3D" id="3.30.420.280">
    <property type="match status" value="1"/>
</dbReference>
<comment type="caution">
    <text evidence="1">The sequence shown here is derived from an EMBL/GenBank/DDBJ whole genome shotgun (WGS) entry which is preliminary data.</text>
</comment>
<sequence length="217" mass="25172">VYDFFDNSIHVIDHPPTRAKEYIVGVDYGTANPCVYVLIGIDYSVYPNMWCEKEYVYDSSKTNRQKTDSEYAEDLKKFIEGYNVSSIYVDPSAASFKLECRHAGITNIYEADNDVHNGIRFQTQHLQNGSYKICKCCKITIQEYGNYLWDMKAALSGIERPLKSNDHTKDAERYAIFSHLFNRSPQRLNPSDIDNWWAEGQGYQTQSLPPFYRNLPK</sequence>
<protein>
    <recommendedName>
        <fullName evidence="2">Terminase large subunit gp17-like C-terminal domain-containing protein</fullName>
    </recommendedName>
</protein>
<organism evidence="1">
    <name type="scientific">marine sediment metagenome</name>
    <dbReference type="NCBI Taxonomy" id="412755"/>
    <lineage>
        <taxon>unclassified sequences</taxon>
        <taxon>metagenomes</taxon>
        <taxon>ecological metagenomes</taxon>
    </lineage>
</organism>
<accession>A0A0F8XZP8</accession>
<evidence type="ECO:0008006" key="2">
    <source>
        <dbReference type="Google" id="ProtNLM"/>
    </source>
</evidence>
<gene>
    <name evidence="1" type="ORF">LCGC14_2960610</name>
</gene>